<dbReference type="OrthoDB" id="8936120at2759"/>
<protein>
    <recommendedName>
        <fullName evidence="11">MHC class I-like antigen recognition-like domain-containing protein</fullName>
    </recommendedName>
</protein>
<feature type="region of interest" description="Disordered" evidence="10">
    <location>
        <begin position="144"/>
        <end position="171"/>
    </location>
</feature>
<evidence type="ECO:0000313" key="12">
    <source>
        <dbReference type="EMBL" id="KAG6920799.1"/>
    </source>
</evidence>
<evidence type="ECO:0000256" key="5">
    <source>
        <dbReference type="ARBA" id="ARBA00022859"/>
    </source>
</evidence>
<feature type="non-terminal residue" evidence="12">
    <location>
        <position position="1"/>
    </location>
</feature>
<evidence type="ECO:0000256" key="9">
    <source>
        <dbReference type="ARBA" id="ARBA00023180"/>
    </source>
</evidence>
<feature type="compositionally biased region" description="Gly residues" evidence="10">
    <location>
        <begin position="144"/>
        <end position="157"/>
    </location>
</feature>
<dbReference type="AlphaFoldDB" id="A0A8T1RVL3"/>
<dbReference type="PANTHER" id="PTHR16675">
    <property type="entry name" value="MHC CLASS I-RELATED"/>
    <property type="match status" value="1"/>
</dbReference>
<dbReference type="InterPro" id="IPR037055">
    <property type="entry name" value="MHC_I-like_Ag-recog_sf"/>
</dbReference>
<dbReference type="Proteomes" id="UP000765507">
    <property type="component" value="Unassembled WGS sequence"/>
</dbReference>
<evidence type="ECO:0000256" key="8">
    <source>
        <dbReference type="ARBA" id="ARBA00023157"/>
    </source>
</evidence>
<dbReference type="Gene3D" id="3.30.500.10">
    <property type="entry name" value="MHC class I-like antigen recognition-like"/>
    <property type="match status" value="1"/>
</dbReference>
<keyword evidence="4" id="KW-0732">Signal</keyword>
<evidence type="ECO:0000256" key="3">
    <source>
        <dbReference type="ARBA" id="ARBA00022692"/>
    </source>
</evidence>
<dbReference type="Pfam" id="PF00129">
    <property type="entry name" value="MHC_I"/>
    <property type="match status" value="1"/>
</dbReference>
<keyword evidence="9" id="KW-0325">Glycoprotein</keyword>
<dbReference type="InterPro" id="IPR050208">
    <property type="entry name" value="MHC_class-I_related"/>
</dbReference>
<dbReference type="GO" id="GO:0042612">
    <property type="term" value="C:MHC class I protein complex"/>
    <property type="evidence" value="ECO:0007669"/>
    <property type="project" value="UniProtKB-KW"/>
</dbReference>
<dbReference type="GO" id="GO:0009897">
    <property type="term" value="C:external side of plasma membrane"/>
    <property type="evidence" value="ECO:0007669"/>
    <property type="project" value="TreeGrafter"/>
</dbReference>
<feature type="compositionally biased region" description="Gly residues" evidence="10">
    <location>
        <begin position="230"/>
        <end position="240"/>
    </location>
</feature>
<keyword evidence="8" id="KW-1015">Disulfide bond</keyword>
<evidence type="ECO:0000256" key="1">
    <source>
        <dbReference type="ARBA" id="ARBA00004479"/>
    </source>
</evidence>
<keyword evidence="2" id="KW-0490">MHC I</keyword>
<sequence>GPHSYRYFYTAVSEPGPGLPPFTAVGYVDGQLFMDYSSARGSAEPRAEWAKRSLDAQYWQRDTQNLQGEQAAFRANLNTLRGRYNQSAGEWGPVRPAGHGGWGGRCGGSGAGGPTGGVGVNGGGDRGAGGGPCGRVGVSVNTGFPGGRVGEGPVEMGGGDRGRGGCAARGDPRGGGKGVLCGGWGGRGRNAGRGRGGRGGGGSVWGGWGLVSGGRCEHRFLWGEWRGEGGRNGGRGGGGRARGDPRGGG</sequence>
<keyword evidence="3" id="KW-0812">Transmembrane</keyword>
<dbReference type="SUPFAM" id="SSF54452">
    <property type="entry name" value="MHC antigen-recognition domain"/>
    <property type="match status" value="1"/>
</dbReference>
<dbReference type="PANTHER" id="PTHR16675:SF242">
    <property type="entry name" value="MAJOR HISTOCOMPATIBILITY COMPLEX CLASS I-RELATED GENE PROTEIN"/>
    <property type="match status" value="1"/>
</dbReference>
<evidence type="ECO:0000313" key="13">
    <source>
        <dbReference type="Proteomes" id="UP000765507"/>
    </source>
</evidence>
<accession>A0A8T1RVL3</accession>
<keyword evidence="13" id="KW-1185">Reference proteome</keyword>
<keyword evidence="6" id="KW-1133">Transmembrane helix</keyword>
<dbReference type="EMBL" id="JAHGAV010003878">
    <property type="protein sequence ID" value="KAG6920799.1"/>
    <property type="molecule type" value="Genomic_DNA"/>
</dbReference>
<organism evidence="12 13">
    <name type="scientific">Chelydra serpentina</name>
    <name type="common">Snapping turtle</name>
    <name type="synonym">Testudo serpentina</name>
    <dbReference type="NCBI Taxonomy" id="8475"/>
    <lineage>
        <taxon>Eukaryota</taxon>
        <taxon>Metazoa</taxon>
        <taxon>Chordata</taxon>
        <taxon>Craniata</taxon>
        <taxon>Vertebrata</taxon>
        <taxon>Euteleostomi</taxon>
        <taxon>Archelosauria</taxon>
        <taxon>Testudinata</taxon>
        <taxon>Testudines</taxon>
        <taxon>Cryptodira</taxon>
        <taxon>Durocryptodira</taxon>
        <taxon>Americhelydia</taxon>
        <taxon>Chelydroidea</taxon>
        <taxon>Chelydridae</taxon>
        <taxon>Chelydra</taxon>
    </lineage>
</organism>
<evidence type="ECO:0000259" key="11">
    <source>
        <dbReference type="Pfam" id="PF00129"/>
    </source>
</evidence>
<dbReference type="GO" id="GO:0002474">
    <property type="term" value="P:antigen processing and presentation of peptide antigen via MHC class I"/>
    <property type="evidence" value="ECO:0007669"/>
    <property type="project" value="UniProtKB-KW"/>
</dbReference>
<dbReference type="GO" id="GO:0005615">
    <property type="term" value="C:extracellular space"/>
    <property type="evidence" value="ECO:0007669"/>
    <property type="project" value="TreeGrafter"/>
</dbReference>
<evidence type="ECO:0000256" key="7">
    <source>
        <dbReference type="ARBA" id="ARBA00023136"/>
    </source>
</evidence>
<proteinExistence type="predicted"/>
<feature type="domain" description="MHC class I-like antigen recognition-like" evidence="11">
    <location>
        <begin position="2"/>
        <end position="89"/>
    </location>
</feature>
<dbReference type="InterPro" id="IPR011161">
    <property type="entry name" value="MHC_I-like_Ag-recog"/>
</dbReference>
<gene>
    <name evidence="12" type="ORF">G0U57_013647</name>
</gene>
<dbReference type="InterPro" id="IPR011162">
    <property type="entry name" value="MHC_I/II-like_Ag-recog"/>
</dbReference>
<evidence type="ECO:0000256" key="10">
    <source>
        <dbReference type="SAM" id="MobiDB-lite"/>
    </source>
</evidence>
<feature type="region of interest" description="Disordered" evidence="10">
    <location>
        <begin position="224"/>
        <end position="249"/>
    </location>
</feature>
<name>A0A8T1RVL3_CHESE</name>
<evidence type="ECO:0000256" key="2">
    <source>
        <dbReference type="ARBA" id="ARBA00022451"/>
    </source>
</evidence>
<evidence type="ECO:0000256" key="6">
    <source>
        <dbReference type="ARBA" id="ARBA00022989"/>
    </source>
</evidence>
<keyword evidence="5" id="KW-0391">Immunity</keyword>
<comment type="caution">
    <text evidence="12">The sequence shown here is derived from an EMBL/GenBank/DDBJ whole genome shotgun (WGS) entry which is preliminary data.</text>
</comment>
<evidence type="ECO:0000256" key="4">
    <source>
        <dbReference type="ARBA" id="ARBA00022729"/>
    </source>
</evidence>
<dbReference type="GO" id="GO:0006955">
    <property type="term" value="P:immune response"/>
    <property type="evidence" value="ECO:0007669"/>
    <property type="project" value="TreeGrafter"/>
</dbReference>
<comment type="subcellular location">
    <subcellularLocation>
        <location evidence="1">Membrane</location>
        <topology evidence="1">Single-pass type I membrane protein</topology>
    </subcellularLocation>
</comment>
<keyword evidence="7" id="KW-0472">Membrane</keyword>
<reference evidence="12 13" key="1">
    <citation type="journal article" date="2020" name="G3 (Bethesda)">
        <title>Draft Genome of the Common Snapping Turtle, Chelydra serpentina, a Model for Phenotypic Plasticity in Reptiles.</title>
        <authorList>
            <person name="Das D."/>
            <person name="Singh S.K."/>
            <person name="Bierstedt J."/>
            <person name="Erickson A."/>
            <person name="Galli G.L.J."/>
            <person name="Crossley D.A. 2nd"/>
            <person name="Rhen T."/>
        </authorList>
    </citation>
    <scope>NUCLEOTIDE SEQUENCE [LARGE SCALE GENOMIC DNA]</scope>
    <source>
        <strain evidence="12">KW</strain>
    </source>
</reference>